<dbReference type="EMBL" id="JACJIA010000018">
    <property type="protein sequence ID" value="MBA8956879.1"/>
    <property type="molecule type" value="Genomic_DNA"/>
</dbReference>
<evidence type="ECO:0000313" key="3">
    <source>
        <dbReference type="Proteomes" id="UP000572680"/>
    </source>
</evidence>
<dbReference type="AlphaFoldDB" id="A0A7W3QRL1"/>
<protein>
    <submittedName>
        <fullName evidence="2">2-methylcitrate dehydratase PrpD</fullName>
    </submittedName>
</protein>
<organism evidence="2 3">
    <name type="scientific">Actinomadura namibiensis</name>
    <dbReference type="NCBI Taxonomy" id="182080"/>
    <lineage>
        <taxon>Bacteria</taxon>
        <taxon>Bacillati</taxon>
        <taxon>Actinomycetota</taxon>
        <taxon>Actinomycetes</taxon>
        <taxon>Streptosporangiales</taxon>
        <taxon>Thermomonosporaceae</taxon>
        <taxon>Actinomadura</taxon>
    </lineage>
</organism>
<proteinExistence type="predicted"/>
<keyword evidence="3" id="KW-1185">Reference proteome</keyword>
<reference evidence="2 3" key="1">
    <citation type="submission" date="2020-08" db="EMBL/GenBank/DDBJ databases">
        <title>Genomic Encyclopedia of Type Strains, Phase IV (KMG-IV): sequencing the most valuable type-strain genomes for metagenomic binning, comparative biology and taxonomic classification.</title>
        <authorList>
            <person name="Goeker M."/>
        </authorList>
    </citation>
    <scope>NUCLEOTIDE SEQUENCE [LARGE SCALE GENOMIC DNA]</scope>
    <source>
        <strain evidence="2 3">DSM 44197</strain>
    </source>
</reference>
<dbReference type="SUPFAM" id="SSF103378">
    <property type="entry name" value="2-methylcitrate dehydratase PrpD"/>
    <property type="match status" value="1"/>
</dbReference>
<evidence type="ECO:0000256" key="1">
    <source>
        <dbReference type="SAM" id="MobiDB-lite"/>
    </source>
</evidence>
<sequence>MLAPTLRTVAKPREEKARPRTPYHAKFSGPFTFTEETLRDPARLALAAKVACVADERAGALFPTAFAAVLRARTRGGATLEHRVGSSRGGPGAL</sequence>
<feature type="region of interest" description="Disordered" evidence="1">
    <location>
        <begin position="1"/>
        <end position="28"/>
    </location>
</feature>
<accession>A0A7W3QRL1</accession>
<dbReference type="RefSeq" id="WP_182848753.1">
    <property type="nucleotide sequence ID" value="NZ_BAAALP010000073.1"/>
</dbReference>
<evidence type="ECO:0000313" key="2">
    <source>
        <dbReference type="EMBL" id="MBA8956879.1"/>
    </source>
</evidence>
<dbReference type="GO" id="GO:0016829">
    <property type="term" value="F:lyase activity"/>
    <property type="evidence" value="ECO:0007669"/>
    <property type="project" value="InterPro"/>
</dbReference>
<dbReference type="InterPro" id="IPR036148">
    <property type="entry name" value="MmgE/PrpD_sf"/>
</dbReference>
<gene>
    <name evidence="2" type="ORF">HNR61_008569</name>
</gene>
<dbReference type="Gene3D" id="3.30.1330.120">
    <property type="entry name" value="2-methylcitrate dehydratase PrpD"/>
    <property type="match status" value="1"/>
</dbReference>
<name>A0A7W3QRL1_ACTNM</name>
<dbReference type="Proteomes" id="UP000572680">
    <property type="component" value="Unassembled WGS sequence"/>
</dbReference>
<comment type="caution">
    <text evidence="2">The sequence shown here is derived from an EMBL/GenBank/DDBJ whole genome shotgun (WGS) entry which is preliminary data.</text>
</comment>
<dbReference type="InterPro" id="IPR042188">
    <property type="entry name" value="MmgE/PrpD_sf_2"/>
</dbReference>